<dbReference type="Proteomes" id="UP000054408">
    <property type="component" value="Unassembled WGS sequence"/>
</dbReference>
<protein>
    <submittedName>
        <fullName evidence="2">Uncharacterized protein</fullName>
    </submittedName>
</protein>
<evidence type="ECO:0000313" key="2">
    <source>
        <dbReference type="EMBL" id="KNC49180.1"/>
    </source>
</evidence>
<sequence length="356" mass="36904">MAVVAVVAVTADSAEARTIPLAHRSDSGGNGRQMSYNVMVRRHGEVLREVRDPTRRVSMVDDHGVAHLCSLPGASRSDGGQHDVVSGDGGIGDAGPVMMADVVSLDSGQGSWSGMLPAALVAPAYDVADIAVVADALDAHPAAAAAEWVLRVDSGGAVALELRVVKYDKVVASTEVASASADAARWRRKPSPSDAALFDLVLELSGPDGREAATVVVACPWSLDFWDRTAQAERLEAVDLVARARFVARLYAPAVCRTYADVAGIAPQPAAVETIECVPAATEDSLHTAGPDTVRAQLDNLGVELDAAAIDALLATLADQQAQSNDDTGIESENGGSMSPPVAVEHPGVVGWHTRA</sequence>
<dbReference type="EMBL" id="GL349453">
    <property type="protein sequence ID" value="KNC49180.1"/>
    <property type="molecule type" value="Genomic_DNA"/>
</dbReference>
<reference evidence="2 3" key="1">
    <citation type="submission" date="2010-05" db="EMBL/GenBank/DDBJ databases">
        <title>The Genome Sequence of Thecamonas trahens ATCC 50062.</title>
        <authorList>
            <consortium name="The Broad Institute Genome Sequencing Platform"/>
            <person name="Russ C."/>
            <person name="Cuomo C."/>
            <person name="Shea T."/>
            <person name="Young S.K."/>
            <person name="Zeng Q."/>
            <person name="Koehrsen M."/>
            <person name="Haas B."/>
            <person name="Borodovsky M."/>
            <person name="Guigo R."/>
            <person name="Alvarado L."/>
            <person name="Berlin A."/>
            <person name="Bochicchio J."/>
            <person name="Borenstein D."/>
            <person name="Chapman S."/>
            <person name="Chen Z."/>
            <person name="Freedman E."/>
            <person name="Gellesch M."/>
            <person name="Goldberg J."/>
            <person name="Griggs A."/>
            <person name="Gujja S."/>
            <person name="Heilman E."/>
            <person name="Heiman D."/>
            <person name="Hepburn T."/>
            <person name="Howarth C."/>
            <person name="Jen D."/>
            <person name="Larson L."/>
            <person name="Mehta T."/>
            <person name="Park D."/>
            <person name="Pearson M."/>
            <person name="Roberts A."/>
            <person name="Saif S."/>
            <person name="Shenoy N."/>
            <person name="Sisk P."/>
            <person name="Stolte C."/>
            <person name="Sykes S."/>
            <person name="Thomson T."/>
            <person name="Walk T."/>
            <person name="White J."/>
            <person name="Yandava C."/>
            <person name="Burger G."/>
            <person name="Gray M.W."/>
            <person name="Holland P.W.H."/>
            <person name="King N."/>
            <person name="Lang F.B.F."/>
            <person name="Roger A.J."/>
            <person name="Ruiz-Trillo I."/>
            <person name="Lander E."/>
            <person name="Nusbaum C."/>
        </authorList>
    </citation>
    <scope>NUCLEOTIDE SEQUENCE [LARGE SCALE GENOMIC DNA]</scope>
    <source>
        <strain evidence="2 3">ATCC 50062</strain>
    </source>
</reference>
<gene>
    <name evidence="2" type="ORF">AMSG_05160</name>
</gene>
<feature type="region of interest" description="Disordered" evidence="1">
    <location>
        <begin position="321"/>
        <end position="356"/>
    </location>
</feature>
<keyword evidence="3" id="KW-1185">Reference proteome</keyword>
<dbReference type="AlphaFoldDB" id="A0A0L0DAC2"/>
<evidence type="ECO:0000256" key="1">
    <source>
        <dbReference type="SAM" id="MobiDB-lite"/>
    </source>
</evidence>
<organism evidence="2 3">
    <name type="scientific">Thecamonas trahens ATCC 50062</name>
    <dbReference type="NCBI Taxonomy" id="461836"/>
    <lineage>
        <taxon>Eukaryota</taxon>
        <taxon>Apusozoa</taxon>
        <taxon>Apusomonadida</taxon>
        <taxon>Apusomonadidae</taxon>
        <taxon>Thecamonas</taxon>
    </lineage>
</organism>
<evidence type="ECO:0000313" key="3">
    <source>
        <dbReference type="Proteomes" id="UP000054408"/>
    </source>
</evidence>
<dbReference type="RefSeq" id="XP_013758200.1">
    <property type="nucleotide sequence ID" value="XM_013902746.1"/>
</dbReference>
<dbReference type="GeneID" id="25564630"/>
<name>A0A0L0DAC2_THETB</name>
<proteinExistence type="predicted"/>
<accession>A0A0L0DAC2</accession>